<feature type="compositionally biased region" description="Polar residues" evidence="1">
    <location>
        <begin position="109"/>
        <end position="118"/>
    </location>
</feature>
<organism evidence="2 3">
    <name type="scientific">Petrolisthes cinctipes</name>
    <name type="common">Flat porcelain crab</name>
    <dbReference type="NCBI Taxonomy" id="88211"/>
    <lineage>
        <taxon>Eukaryota</taxon>
        <taxon>Metazoa</taxon>
        <taxon>Ecdysozoa</taxon>
        <taxon>Arthropoda</taxon>
        <taxon>Crustacea</taxon>
        <taxon>Multicrustacea</taxon>
        <taxon>Malacostraca</taxon>
        <taxon>Eumalacostraca</taxon>
        <taxon>Eucarida</taxon>
        <taxon>Decapoda</taxon>
        <taxon>Pleocyemata</taxon>
        <taxon>Anomura</taxon>
        <taxon>Galatheoidea</taxon>
        <taxon>Porcellanidae</taxon>
        <taxon>Petrolisthes</taxon>
    </lineage>
</organism>
<feature type="compositionally biased region" description="Pro residues" evidence="1">
    <location>
        <begin position="125"/>
        <end position="144"/>
    </location>
</feature>
<feature type="compositionally biased region" description="Low complexity" evidence="1">
    <location>
        <begin position="145"/>
        <end position="158"/>
    </location>
</feature>
<reference evidence="2" key="1">
    <citation type="submission" date="2023-10" db="EMBL/GenBank/DDBJ databases">
        <title>Genome assemblies of two species of porcelain crab, Petrolisthes cinctipes and Petrolisthes manimaculis (Anomura: Porcellanidae).</title>
        <authorList>
            <person name="Angst P."/>
        </authorList>
    </citation>
    <scope>NUCLEOTIDE SEQUENCE</scope>
    <source>
        <strain evidence="2">PB745_01</strain>
        <tissue evidence="2">Gill</tissue>
    </source>
</reference>
<feature type="compositionally biased region" description="Low complexity" evidence="1">
    <location>
        <begin position="54"/>
        <end position="63"/>
    </location>
</feature>
<keyword evidence="3" id="KW-1185">Reference proteome</keyword>
<sequence length="217" mass="23686">MLTTNGSLKPGPLLHLFLSFPHTTLTTHPPALLPHPTCSPTLHTHTHHLLSNIPHSPSTFHPSPFTPPTTPPTPTTPEVKPPITLALSTFLPPLYSSNAPPTTPPTPPHASQASITTSHQLFYPPFHPQQPYPPHVHPKPPSPHPINSSIPLPSSNNPTHPTYTCSLNPHHPQPSIFLLPPLLFQLTSNTVLRKLYLCLPLSWAPERGSAGRKEGRE</sequence>
<name>A0AAE1KZK5_PETCI</name>
<comment type="caution">
    <text evidence="2">The sequence shown here is derived from an EMBL/GenBank/DDBJ whole genome shotgun (WGS) entry which is preliminary data.</text>
</comment>
<protein>
    <submittedName>
        <fullName evidence="2">Uncharacterized protein</fullName>
    </submittedName>
</protein>
<evidence type="ECO:0000313" key="2">
    <source>
        <dbReference type="EMBL" id="KAK3890859.1"/>
    </source>
</evidence>
<feature type="region of interest" description="Disordered" evidence="1">
    <location>
        <begin position="94"/>
        <end position="167"/>
    </location>
</feature>
<accession>A0AAE1KZK5</accession>
<feature type="region of interest" description="Disordered" evidence="1">
    <location>
        <begin position="54"/>
        <end position="78"/>
    </location>
</feature>
<feature type="compositionally biased region" description="Pro residues" evidence="1">
    <location>
        <begin position="64"/>
        <end position="75"/>
    </location>
</feature>
<dbReference type="AlphaFoldDB" id="A0AAE1KZK5"/>
<evidence type="ECO:0000256" key="1">
    <source>
        <dbReference type="SAM" id="MobiDB-lite"/>
    </source>
</evidence>
<proteinExistence type="predicted"/>
<dbReference type="Proteomes" id="UP001286313">
    <property type="component" value="Unassembled WGS sequence"/>
</dbReference>
<evidence type="ECO:0000313" key="3">
    <source>
        <dbReference type="Proteomes" id="UP001286313"/>
    </source>
</evidence>
<dbReference type="EMBL" id="JAWQEG010000383">
    <property type="protein sequence ID" value="KAK3890859.1"/>
    <property type="molecule type" value="Genomic_DNA"/>
</dbReference>
<gene>
    <name evidence="2" type="ORF">Pcinc_005219</name>
</gene>